<evidence type="ECO:0000313" key="1">
    <source>
        <dbReference type="EMBL" id="EQD30048.1"/>
    </source>
</evidence>
<sequence length="105" mass="11509">MVGRVEQQRGFSDILLWLEPGLVRKLEKSFYGALRQFGQELLGGDLFAPMYASGIGRPSVPPILLAKALLLEMHEWGERPGSGGARHVRPALAIRLGSRCGRQGL</sequence>
<protein>
    <recommendedName>
        <fullName evidence="2">Transposase IS4 family protein</fullName>
    </recommendedName>
</protein>
<comment type="caution">
    <text evidence="1">The sequence shown here is derived from an EMBL/GenBank/DDBJ whole genome shotgun (WGS) entry which is preliminary data.</text>
</comment>
<organism evidence="1">
    <name type="scientific">mine drainage metagenome</name>
    <dbReference type="NCBI Taxonomy" id="410659"/>
    <lineage>
        <taxon>unclassified sequences</taxon>
        <taxon>metagenomes</taxon>
        <taxon>ecological metagenomes</taxon>
    </lineage>
</organism>
<proteinExistence type="predicted"/>
<reference evidence="1" key="2">
    <citation type="journal article" date="2014" name="ISME J.">
        <title>Microbial stratification in low pH oxic and suboxic macroscopic growths along an acid mine drainage.</title>
        <authorList>
            <person name="Mendez-Garcia C."/>
            <person name="Mesa V."/>
            <person name="Sprenger R.R."/>
            <person name="Richter M."/>
            <person name="Diez M.S."/>
            <person name="Solano J."/>
            <person name="Bargiela R."/>
            <person name="Golyshina O.V."/>
            <person name="Manteca A."/>
            <person name="Ramos J.L."/>
            <person name="Gallego J.R."/>
            <person name="Llorente I."/>
            <person name="Martins Dos Santos V.A."/>
            <person name="Jensen O.N."/>
            <person name="Pelaez A.I."/>
            <person name="Sanchez J."/>
            <person name="Ferrer M."/>
        </authorList>
    </citation>
    <scope>NUCLEOTIDE SEQUENCE</scope>
</reference>
<reference evidence="1" key="1">
    <citation type="submission" date="2013-08" db="EMBL/GenBank/DDBJ databases">
        <authorList>
            <person name="Mendez C."/>
            <person name="Richter M."/>
            <person name="Ferrer M."/>
            <person name="Sanchez J."/>
        </authorList>
    </citation>
    <scope>NUCLEOTIDE SEQUENCE</scope>
</reference>
<name>T0YA86_9ZZZZ</name>
<dbReference type="AlphaFoldDB" id="T0YA86"/>
<accession>T0YA86</accession>
<gene>
    <name evidence="1" type="ORF">B2A_14315</name>
</gene>
<dbReference type="EMBL" id="AUZZ01010381">
    <property type="protein sequence ID" value="EQD30048.1"/>
    <property type="molecule type" value="Genomic_DNA"/>
</dbReference>
<evidence type="ECO:0008006" key="2">
    <source>
        <dbReference type="Google" id="ProtNLM"/>
    </source>
</evidence>